<keyword evidence="5" id="KW-1185">Reference proteome</keyword>
<dbReference type="SUPFAM" id="SSF51735">
    <property type="entry name" value="NAD(P)-binding Rossmann-fold domains"/>
    <property type="match status" value="1"/>
</dbReference>
<dbReference type="EMBL" id="VIBQ01000016">
    <property type="protein sequence ID" value="KAB8356631.1"/>
    <property type="molecule type" value="Genomic_DNA"/>
</dbReference>
<feature type="domain" description="NmrA-like" evidence="3">
    <location>
        <begin position="19"/>
        <end position="121"/>
    </location>
</feature>
<keyword evidence="1" id="KW-0521">NADP</keyword>
<dbReference type="Proteomes" id="UP000327013">
    <property type="component" value="Unassembled WGS sequence"/>
</dbReference>
<evidence type="ECO:0000256" key="2">
    <source>
        <dbReference type="ARBA" id="ARBA00023002"/>
    </source>
</evidence>
<name>A0A5N6KXT9_9ROSI</name>
<dbReference type="Gene3D" id="3.90.25.10">
    <property type="entry name" value="UDP-galactose 4-epimerase, domain 1"/>
    <property type="match status" value="1"/>
</dbReference>
<reference evidence="4 5" key="1">
    <citation type="submission" date="2019-06" db="EMBL/GenBank/DDBJ databases">
        <title>A chromosomal-level reference genome of Carpinus fangiana (Coryloideae, Betulaceae).</title>
        <authorList>
            <person name="Yang X."/>
            <person name="Wang Z."/>
            <person name="Zhang L."/>
            <person name="Hao G."/>
            <person name="Liu J."/>
            <person name="Yang Y."/>
        </authorList>
    </citation>
    <scope>NUCLEOTIDE SEQUENCE [LARGE SCALE GENOMIC DNA]</scope>
    <source>
        <strain evidence="4">Cfa_2016G</strain>
        <tissue evidence="4">Leaf</tissue>
    </source>
</reference>
<dbReference type="GO" id="GO:0009807">
    <property type="term" value="P:lignan biosynthetic process"/>
    <property type="evidence" value="ECO:0007669"/>
    <property type="project" value="UniProtKB-ARBA"/>
</dbReference>
<keyword evidence="2" id="KW-0560">Oxidoreductase</keyword>
<dbReference type="InterPro" id="IPR045312">
    <property type="entry name" value="PCBER-like"/>
</dbReference>
<evidence type="ECO:0000313" key="5">
    <source>
        <dbReference type="Proteomes" id="UP000327013"/>
    </source>
</evidence>
<evidence type="ECO:0000259" key="3">
    <source>
        <dbReference type="Pfam" id="PF05368"/>
    </source>
</evidence>
<gene>
    <name evidence="4" type="ORF">FH972_024208</name>
</gene>
<evidence type="ECO:0000256" key="1">
    <source>
        <dbReference type="ARBA" id="ARBA00022857"/>
    </source>
</evidence>
<dbReference type="OrthoDB" id="419598at2759"/>
<sequence length="338" mass="37602">MAHDYAKNQPAGFTNRIERVAIVGAGGQVGKHIAEEIMKTGKHTLTAISRFGSKSPLPEGIKVTNVDYDNEQSLVDALKGQQFLFISMSVAAPPDTQNKLIRAAGKAGVPWIMPNGYGSDPLNEKYTTENFTRPGMQAGIKAVEDTGFASWIMLSCQHWYEYSLTVADWAYGFDYHNKKVTFYDDGNTPITTTTWLQCGRAAAALVSLKVLPEDENDQSITLSHWRNKPLYVASFKVSQRDMLDSVERATGTSDKDWTIDYEPSKDRWERGKKAMSANDRTGFGTAMYARGHFSNGDTNVQNKLDNDKLGLPKEDFDEATGRAVGMWKSGYNAFGREY</sequence>
<dbReference type="PANTHER" id="PTHR47706">
    <property type="entry name" value="NMRA-LIKE FAMILY PROTEIN"/>
    <property type="match status" value="1"/>
</dbReference>
<dbReference type="InterPro" id="IPR008030">
    <property type="entry name" value="NmrA-like"/>
</dbReference>
<dbReference type="CDD" id="cd05259">
    <property type="entry name" value="PCBER_SDR_a"/>
    <property type="match status" value="1"/>
</dbReference>
<dbReference type="Gene3D" id="3.40.50.720">
    <property type="entry name" value="NAD(P)-binding Rossmann-like Domain"/>
    <property type="match status" value="1"/>
</dbReference>
<proteinExistence type="predicted"/>
<comment type="caution">
    <text evidence="4">The sequence shown here is derived from an EMBL/GenBank/DDBJ whole genome shotgun (WGS) entry which is preliminary data.</text>
</comment>
<organism evidence="4 5">
    <name type="scientific">Carpinus fangiana</name>
    <dbReference type="NCBI Taxonomy" id="176857"/>
    <lineage>
        <taxon>Eukaryota</taxon>
        <taxon>Viridiplantae</taxon>
        <taxon>Streptophyta</taxon>
        <taxon>Embryophyta</taxon>
        <taxon>Tracheophyta</taxon>
        <taxon>Spermatophyta</taxon>
        <taxon>Magnoliopsida</taxon>
        <taxon>eudicotyledons</taxon>
        <taxon>Gunneridae</taxon>
        <taxon>Pentapetalae</taxon>
        <taxon>rosids</taxon>
        <taxon>fabids</taxon>
        <taxon>Fagales</taxon>
        <taxon>Betulaceae</taxon>
        <taxon>Carpinus</taxon>
    </lineage>
</organism>
<dbReference type="Pfam" id="PF05368">
    <property type="entry name" value="NmrA"/>
    <property type="match status" value="1"/>
</dbReference>
<dbReference type="InterPro" id="IPR036291">
    <property type="entry name" value="NAD(P)-bd_dom_sf"/>
</dbReference>
<protein>
    <recommendedName>
        <fullName evidence="3">NmrA-like domain-containing protein</fullName>
    </recommendedName>
</protein>
<dbReference type="AlphaFoldDB" id="A0A5N6KXT9"/>
<accession>A0A5N6KXT9</accession>
<dbReference type="InterPro" id="IPR051609">
    <property type="entry name" value="NmrA/Isoflavone_reductase-like"/>
</dbReference>
<dbReference type="PANTHER" id="PTHR47706:SF7">
    <property type="entry name" value="CIPA-LIKE, PUTATIVE (AFU_ORTHOLOGUE AFUA_1G01630)-RELATED"/>
    <property type="match status" value="1"/>
</dbReference>
<dbReference type="GO" id="GO:0016491">
    <property type="term" value="F:oxidoreductase activity"/>
    <property type="evidence" value="ECO:0007669"/>
    <property type="project" value="UniProtKB-KW"/>
</dbReference>
<evidence type="ECO:0000313" key="4">
    <source>
        <dbReference type="EMBL" id="KAB8356631.1"/>
    </source>
</evidence>